<protein>
    <submittedName>
        <fullName evidence="1">Uncharacterized protein</fullName>
    </submittedName>
</protein>
<keyword evidence="2" id="KW-1185">Reference proteome</keyword>
<proteinExistence type="predicted"/>
<name>A0ACC0CZY1_9PEZI</name>
<evidence type="ECO:0000313" key="1">
    <source>
        <dbReference type="EMBL" id="KAI6086025.1"/>
    </source>
</evidence>
<organism evidence="1 2">
    <name type="scientific">Hypoxylon rubiginosum</name>
    <dbReference type="NCBI Taxonomy" id="110542"/>
    <lineage>
        <taxon>Eukaryota</taxon>
        <taxon>Fungi</taxon>
        <taxon>Dikarya</taxon>
        <taxon>Ascomycota</taxon>
        <taxon>Pezizomycotina</taxon>
        <taxon>Sordariomycetes</taxon>
        <taxon>Xylariomycetidae</taxon>
        <taxon>Xylariales</taxon>
        <taxon>Hypoxylaceae</taxon>
        <taxon>Hypoxylon</taxon>
    </lineage>
</organism>
<dbReference type="Proteomes" id="UP001497680">
    <property type="component" value="Unassembled WGS sequence"/>
</dbReference>
<sequence>MVRNHHAATNPWRMCLAYTRMDANLPFHTAPLVRLHSEDLFRPSDIFQHVRHTTPMVQMEPIPGLPELDLDNLALLNKGPDSPVVALTANDDITALPAWLFGETPDELGRLHNATSCVVILVEAADGSSDDVDAFYFYFYSYNRGSNISQVLQPIRGLIEDGLEDGMNFGDHIGDWEHNMVRFREGRPTGVYYSQHEDGAAYDWGDAALSKDNDRPLVYSAYGSHANYVSPGGHVHDSVLRDYCDAGQLWDPVSSAYFYHFDRVSSQLTRMLSSGSQEESNLTSFLYFSGLWGDFQYPDDNPRQRTVPYFGLKRYVSGPTGPITKQLVRKGLFPDHQKKKSWLQWGVGVFMSLYPCCLRGWRAWVSGTFFIVVLITIGVGIWYALKRYRLRRKGYKKVDDGEDIPLNNMDDREEREGREDREDSEGIATHHAEAEQR</sequence>
<dbReference type="EMBL" id="MU394319">
    <property type="protein sequence ID" value="KAI6086025.1"/>
    <property type="molecule type" value="Genomic_DNA"/>
</dbReference>
<comment type="caution">
    <text evidence="1">The sequence shown here is derived from an EMBL/GenBank/DDBJ whole genome shotgun (WGS) entry which is preliminary data.</text>
</comment>
<evidence type="ECO:0000313" key="2">
    <source>
        <dbReference type="Proteomes" id="UP001497680"/>
    </source>
</evidence>
<gene>
    <name evidence="1" type="ORF">F4821DRAFT_139321</name>
</gene>
<reference evidence="1 2" key="1">
    <citation type="journal article" date="2022" name="New Phytol.">
        <title>Ecological generalism drives hyperdiversity of secondary metabolite gene clusters in xylarialean endophytes.</title>
        <authorList>
            <person name="Franco M.E.E."/>
            <person name="Wisecaver J.H."/>
            <person name="Arnold A.E."/>
            <person name="Ju Y.M."/>
            <person name="Slot J.C."/>
            <person name="Ahrendt S."/>
            <person name="Moore L.P."/>
            <person name="Eastman K.E."/>
            <person name="Scott K."/>
            <person name="Konkel Z."/>
            <person name="Mondo S.J."/>
            <person name="Kuo A."/>
            <person name="Hayes R.D."/>
            <person name="Haridas S."/>
            <person name="Andreopoulos B."/>
            <person name="Riley R."/>
            <person name="LaButti K."/>
            <person name="Pangilinan J."/>
            <person name="Lipzen A."/>
            <person name="Amirebrahimi M."/>
            <person name="Yan J."/>
            <person name="Adam C."/>
            <person name="Keymanesh K."/>
            <person name="Ng V."/>
            <person name="Louie K."/>
            <person name="Northen T."/>
            <person name="Drula E."/>
            <person name="Henrissat B."/>
            <person name="Hsieh H.M."/>
            <person name="Youens-Clark K."/>
            <person name="Lutzoni F."/>
            <person name="Miadlikowska J."/>
            <person name="Eastwood D.C."/>
            <person name="Hamelin R.C."/>
            <person name="Grigoriev I.V."/>
            <person name="U'Ren J.M."/>
        </authorList>
    </citation>
    <scope>NUCLEOTIDE SEQUENCE [LARGE SCALE GENOMIC DNA]</scope>
    <source>
        <strain evidence="1 2">ER1909</strain>
    </source>
</reference>
<accession>A0ACC0CZY1</accession>